<keyword evidence="1" id="KW-0812">Transmembrane</keyword>
<evidence type="ECO:0000259" key="2">
    <source>
        <dbReference type="Pfam" id="PF09851"/>
    </source>
</evidence>
<accession>A0ABV6YIJ2</accession>
<keyword evidence="4" id="KW-1185">Reference proteome</keyword>
<dbReference type="Pfam" id="PF09851">
    <property type="entry name" value="SHOCT"/>
    <property type="match status" value="1"/>
</dbReference>
<sequence>MYCAGWWGPHFHWFWITPLIFMVLMFVCCGIMWRRAGSWRWSSGNRTGWGPFGCWQPGSSPMSRSWSKTPSQILDQRYASGEITREQYEQMKRDIESDQPRPGTGVD</sequence>
<organism evidence="3 4">
    <name type="scientific">Eiseniibacteriota bacterium</name>
    <dbReference type="NCBI Taxonomy" id="2212470"/>
    <lineage>
        <taxon>Bacteria</taxon>
        <taxon>Candidatus Eiseniibacteriota</taxon>
    </lineage>
</organism>
<keyword evidence="1" id="KW-0472">Membrane</keyword>
<feature type="transmembrane region" description="Helical" evidence="1">
    <location>
        <begin position="12"/>
        <end position="33"/>
    </location>
</feature>
<comment type="caution">
    <text evidence="3">The sequence shown here is derived from an EMBL/GenBank/DDBJ whole genome shotgun (WGS) entry which is preliminary data.</text>
</comment>
<dbReference type="Proteomes" id="UP001593833">
    <property type="component" value="Unassembled WGS sequence"/>
</dbReference>
<dbReference type="InterPro" id="IPR018649">
    <property type="entry name" value="SHOCT"/>
</dbReference>
<feature type="domain" description="SHOCT" evidence="2">
    <location>
        <begin position="72"/>
        <end position="95"/>
    </location>
</feature>
<evidence type="ECO:0000313" key="3">
    <source>
        <dbReference type="EMBL" id="MFC1572163.1"/>
    </source>
</evidence>
<protein>
    <submittedName>
        <fullName evidence="3">SHOCT domain-containing protein</fullName>
    </submittedName>
</protein>
<proteinExistence type="predicted"/>
<evidence type="ECO:0000313" key="4">
    <source>
        <dbReference type="Proteomes" id="UP001593833"/>
    </source>
</evidence>
<reference evidence="3 4" key="1">
    <citation type="submission" date="2024-09" db="EMBL/GenBank/DDBJ databases">
        <authorList>
            <person name="D'Angelo T."/>
        </authorList>
    </citation>
    <scope>NUCLEOTIDE SEQUENCE [LARGE SCALE GENOMIC DNA]</scope>
    <source>
        <strain evidence="3">SAG AM-320-E07</strain>
    </source>
</reference>
<keyword evidence="1" id="KW-1133">Transmembrane helix</keyword>
<gene>
    <name evidence="3" type="ORF">ACFL6M_01065</name>
</gene>
<evidence type="ECO:0000256" key="1">
    <source>
        <dbReference type="SAM" id="Phobius"/>
    </source>
</evidence>
<dbReference type="EMBL" id="JBHPKH010000005">
    <property type="protein sequence ID" value="MFC1572163.1"/>
    <property type="molecule type" value="Genomic_DNA"/>
</dbReference>
<name>A0ABV6YIJ2_UNCEI</name>